<proteinExistence type="inferred from homology"/>
<dbReference type="InterPro" id="IPR015720">
    <property type="entry name" value="Emp24-like"/>
</dbReference>
<protein>
    <submittedName>
        <fullName evidence="12">Transmembrane emp24 domain-containing protein 5</fullName>
    </submittedName>
</protein>
<sequence length="312" mass="35956">MAMRALVYLLFSFTLWSVCFCSDFDLTVDIAPGKQECFWHPFPQSVDVEVDYQVIDGGDMDIDMLVAGPDNRIYQSDLRKTENVVRFKTTSAGDYKICFDNTFSRISNKIVYFEVFIEDGSDDDEFDGDDSKLTFEGEDIQGQLDMTMEDFMYTILHNINYNQNCGWFKTTSAGDYKICFDNTFSRISNKIVYFEVFIEDGSDDDEFDGDDSKLTFEGEDIQGQLDMTMEDFMGILERAKKNIERSVQVQTLIRIHEAKDRNTQESNFYRVNFFSCFQLAVMIAVALVQVITIRSLFYEKKPASGSSLKART</sequence>
<evidence type="ECO:0000256" key="7">
    <source>
        <dbReference type="ARBA" id="ARBA00037847"/>
    </source>
</evidence>
<dbReference type="Proteomes" id="UP000694888">
    <property type="component" value="Unplaced"/>
</dbReference>
<evidence type="ECO:0000256" key="4">
    <source>
        <dbReference type="ARBA" id="ARBA00022729"/>
    </source>
</evidence>
<dbReference type="Pfam" id="PF01105">
    <property type="entry name" value="EMP24_GP25L"/>
    <property type="match status" value="2"/>
</dbReference>
<reference evidence="12" key="1">
    <citation type="submission" date="2025-08" db="UniProtKB">
        <authorList>
            <consortium name="RefSeq"/>
        </authorList>
    </citation>
    <scope>IDENTIFICATION</scope>
</reference>
<keyword evidence="6 8" id="KW-0472">Membrane</keyword>
<dbReference type="RefSeq" id="XP_012936623.1">
    <property type="nucleotide sequence ID" value="XM_013081169.2"/>
</dbReference>
<evidence type="ECO:0000256" key="5">
    <source>
        <dbReference type="ARBA" id="ARBA00022989"/>
    </source>
</evidence>
<dbReference type="SUPFAM" id="SSF101576">
    <property type="entry name" value="Supernatant protein factor (SPF), C-terminal domain"/>
    <property type="match status" value="2"/>
</dbReference>
<evidence type="ECO:0000256" key="3">
    <source>
        <dbReference type="ARBA" id="ARBA00022692"/>
    </source>
</evidence>
<feature type="domain" description="GOLD" evidence="10">
    <location>
        <begin position="35"/>
        <end position="117"/>
    </location>
</feature>
<accession>A0ABM0ZXP2</accession>
<evidence type="ECO:0000256" key="8">
    <source>
        <dbReference type="SAM" id="Phobius"/>
    </source>
</evidence>
<evidence type="ECO:0000256" key="1">
    <source>
        <dbReference type="ARBA" id="ARBA00004479"/>
    </source>
</evidence>
<dbReference type="Gene3D" id="2.60.120.680">
    <property type="entry name" value="GOLD domain"/>
    <property type="match status" value="2"/>
</dbReference>
<dbReference type="PANTHER" id="PTHR22811">
    <property type="entry name" value="TRANSMEMBRANE EMP24 DOMAIN-CONTAINING PROTEIN"/>
    <property type="match status" value="1"/>
</dbReference>
<dbReference type="InterPro" id="IPR036598">
    <property type="entry name" value="GOLD_dom_sf"/>
</dbReference>
<comment type="similarity">
    <text evidence="2">Belongs to the EMP24/GP25L family.</text>
</comment>
<keyword evidence="4 9" id="KW-0732">Signal</keyword>
<evidence type="ECO:0000256" key="6">
    <source>
        <dbReference type="ARBA" id="ARBA00023136"/>
    </source>
</evidence>
<evidence type="ECO:0000313" key="12">
    <source>
        <dbReference type="RefSeq" id="XP_012936623.1"/>
    </source>
</evidence>
<keyword evidence="3 8" id="KW-0812">Transmembrane</keyword>
<evidence type="ECO:0000256" key="2">
    <source>
        <dbReference type="ARBA" id="ARBA00007104"/>
    </source>
</evidence>
<feature type="signal peptide" evidence="9">
    <location>
        <begin position="1"/>
        <end position="21"/>
    </location>
</feature>
<name>A0ABM0ZXP2_APLCA</name>
<keyword evidence="5 8" id="KW-1133">Transmembrane helix</keyword>
<feature type="transmembrane region" description="Helical" evidence="8">
    <location>
        <begin position="277"/>
        <end position="297"/>
    </location>
</feature>
<dbReference type="SMART" id="SM01190">
    <property type="entry name" value="EMP24_GP25L"/>
    <property type="match status" value="1"/>
</dbReference>
<keyword evidence="11" id="KW-1185">Reference proteome</keyword>
<dbReference type="GeneID" id="101856417"/>
<organism evidence="11 12">
    <name type="scientific">Aplysia californica</name>
    <name type="common">California sea hare</name>
    <dbReference type="NCBI Taxonomy" id="6500"/>
    <lineage>
        <taxon>Eukaryota</taxon>
        <taxon>Metazoa</taxon>
        <taxon>Spiralia</taxon>
        <taxon>Lophotrochozoa</taxon>
        <taxon>Mollusca</taxon>
        <taxon>Gastropoda</taxon>
        <taxon>Heterobranchia</taxon>
        <taxon>Euthyneura</taxon>
        <taxon>Tectipleura</taxon>
        <taxon>Aplysiida</taxon>
        <taxon>Aplysioidea</taxon>
        <taxon>Aplysiidae</taxon>
        <taxon>Aplysia</taxon>
    </lineage>
</organism>
<dbReference type="PROSITE" id="PS50866">
    <property type="entry name" value="GOLD"/>
    <property type="match status" value="2"/>
</dbReference>
<comment type="subcellular location">
    <subcellularLocation>
        <location evidence="7">Endomembrane system</location>
        <topology evidence="7">Single-pass membrane protein</topology>
    </subcellularLocation>
    <subcellularLocation>
        <location evidence="1">Membrane</location>
        <topology evidence="1">Single-pass type I membrane protein</topology>
    </subcellularLocation>
</comment>
<evidence type="ECO:0000256" key="9">
    <source>
        <dbReference type="SAM" id="SignalP"/>
    </source>
</evidence>
<feature type="domain" description="GOLD" evidence="10">
    <location>
        <begin position="113"/>
        <end position="198"/>
    </location>
</feature>
<dbReference type="InterPro" id="IPR009038">
    <property type="entry name" value="GOLD_dom"/>
</dbReference>
<feature type="chain" id="PRO_5046217885" evidence="9">
    <location>
        <begin position="22"/>
        <end position="312"/>
    </location>
</feature>
<evidence type="ECO:0000313" key="11">
    <source>
        <dbReference type="Proteomes" id="UP000694888"/>
    </source>
</evidence>
<evidence type="ECO:0000259" key="10">
    <source>
        <dbReference type="PROSITE" id="PS50866"/>
    </source>
</evidence>
<gene>
    <name evidence="12" type="primary">LOC101856417</name>
</gene>